<dbReference type="Proteomes" id="UP000279384">
    <property type="component" value="Unassembled WGS sequence"/>
</dbReference>
<keyword evidence="1" id="KW-0732">Signal</keyword>
<evidence type="ECO:0008006" key="4">
    <source>
        <dbReference type="Google" id="ProtNLM"/>
    </source>
</evidence>
<gene>
    <name evidence="2" type="ORF">C8E02_2178</name>
</gene>
<dbReference type="RefSeq" id="WP_120810762.1">
    <property type="nucleotide sequence ID" value="NZ_RBID01000015.1"/>
</dbReference>
<dbReference type="InterPro" id="IPR025737">
    <property type="entry name" value="FApF"/>
</dbReference>
<evidence type="ECO:0000313" key="3">
    <source>
        <dbReference type="Proteomes" id="UP000279384"/>
    </source>
</evidence>
<proteinExistence type="predicted"/>
<sequence length="298" mass="32212">MQQSRALTTLVTAGVLLSLASAGWATEGGGGMYPNGNENYLTGALPPPGFYVLGYASSYSADSLRDNNGDKLPVDFKLRVNAVAPRFIWVSDLPLAGGQLAMHAITPLVEVDATVNGQSQRKRELGDIVLGGGAAYHVSDKLHYYAGLDINAPTGQFDKNDLVNVGRNYWNVEPLLAVSYVQPSGINADVKLMYDYNWKNKDTDYRSGQEVHADYALGWGFGNGWVAGVGGYAYRQVTDDTGPNVAAHGNRGKAFAIGPSIKYDNGKGYFVTAKWQRESGVANRARGSEFKLRMTLPF</sequence>
<evidence type="ECO:0000256" key="1">
    <source>
        <dbReference type="SAM" id="SignalP"/>
    </source>
</evidence>
<dbReference type="AlphaFoldDB" id="A0A495BCE8"/>
<organism evidence="2 3">
    <name type="scientific">Vogesella indigofera</name>
    <name type="common">Pseudomonas indigofera</name>
    <dbReference type="NCBI Taxonomy" id="45465"/>
    <lineage>
        <taxon>Bacteria</taxon>
        <taxon>Pseudomonadati</taxon>
        <taxon>Pseudomonadota</taxon>
        <taxon>Betaproteobacteria</taxon>
        <taxon>Neisseriales</taxon>
        <taxon>Chromobacteriaceae</taxon>
        <taxon>Vogesella</taxon>
    </lineage>
</organism>
<feature type="chain" id="PRO_5019805010" description="Outer membrane beta-barrel porin/alpha-amylase" evidence="1">
    <location>
        <begin position="26"/>
        <end position="298"/>
    </location>
</feature>
<protein>
    <recommendedName>
        <fullName evidence="4">Outer membrane beta-barrel porin/alpha-amylase</fullName>
    </recommendedName>
</protein>
<accession>A0A495BCE8</accession>
<comment type="caution">
    <text evidence="2">The sequence shown here is derived from an EMBL/GenBank/DDBJ whole genome shotgun (WGS) entry which is preliminary data.</text>
</comment>
<feature type="signal peptide" evidence="1">
    <location>
        <begin position="1"/>
        <end position="25"/>
    </location>
</feature>
<name>A0A495BCE8_VOGIN</name>
<reference evidence="2 3" key="1">
    <citation type="submission" date="2018-10" db="EMBL/GenBank/DDBJ databases">
        <title>Genomic Encyclopedia of Type Strains, Phase IV (KMG-IV): sequencing the most valuable type-strain genomes for metagenomic binning, comparative biology and taxonomic classification.</title>
        <authorList>
            <person name="Goeker M."/>
        </authorList>
    </citation>
    <scope>NUCLEOTIDE SEQUENCE [LARGE SCALE GENOMIC DNA]</scope>
    <source>
        <strain evidence="2 3">DSM 3303</strain>
    </source>
</reference>
<dbReference type="Pfam" id="PF13557">
    <property type="entry name" value="Phenol_MetA_deg"/>
    <property type="match status" value="1"/>
</dbReference>
<evidence type="ECO:0000313" key="2">
    <source>
        <dbReference type="EMBL" id="RKQ57874.1"/>
    </source>
</evidence>
<dbReference type="EMBL" id="RBID01000015">
    <property type="protein sequence ID" value="RKQ57874.1"/>
    <property type="molecule type" value="Genomic_DNA"/>
</dbReference>